<dbReference type="Proteomes" id="UP001186944">
    <property type="component" value="Unassembled WGS sequence"/>
</dbReference>
<keyword evidence="5" id="KW-1185">Reference proteome</keyword>
<dbReference type="InterPro" id="IPR035994">
    <property type="entry name" value="Nucleoside_phosphorylase_sf"/>
</dbReference>
<proteinExistence type="inferred from homology"/>
<name>A0AA88YMK8_PINIB</name>
<dbReference type="AlphaFoldDB" id="A0AA88YMK8"/>
<feature type="binding site" evidence="2">
    <location>
        <position position="49"/>
    </location>
    <ligand>
        <name>phosphate</name>
        <dbReference type="ChEBI" id="CHEBI:43474"/>
    </ligand>
</feature>
<gene>
    <name evidence="4" type="ORF">FSP39_024898</name>
</gene>
<comment type="caution">
    <text evidence="4">The sequence shown here is derived from an EMBL/GenBank/DDBJ whole genome shotgun (WGS) entry which is preliminary data.</text>
</comment>
<dbReference type="EMBL" id="VSWD01000002">
    <property type="protein sequence ID" value="KAK3107906.1"/>
    <property type="molecule type" value="Genomic_DNA"/>
</dbReference>
<dbReference type="InterPro" id="IPR000845">
    <property type="entry name" value="Nucleoside_phosphorylase_d"/>
</dbReference>
<dbReference type="GO" id="GO:0006218">
    <property type="term" value="P:uridine catabolic process"/>
    <property type="evidence" value="ECO:0007669"/>
    <property type="project" value="TreeGrafter"/>
</dbReference>
<sequence>MFGDVKFVCFGGQPSRMEAFCGLVARELNINDHEMDGDKHKNYASGTDRYALHKVGPVLSVSHGIGIPSLSVVFNEIVKLVYYAGCKDVVFFRIGTCGGIGLEPGTVVLTQKAVDGEMNPEYTMSILGKKVRRPAVIDNSIVSELNACANEDDDFQTVRGTTLCADDFYEGQARLDGAFCDYEEEDKMKYLSDLREHGVCNIEMESLGFLAMCHHAGVKGAVACVTLLDRLKGDFVSCDIKMLKRWQERPQNIVIRYIKKKLGIINGVH</sequence>
<protein>
    <recommendedName>
        <fullName evidence="3">Nucleoside phosphorylase domain-containing protein</fullName>
    </recommendedName>
</protein>
<accession>A0AA88YMK8</accession>
<evidence type="ECO:0000313" key="4">
    <source>
        <dbReference type="EMBL" id="KAK3107906.1"/>
    </source>
</evidence>
<evidence type="ECO:0000259" key="3">
    <source>
        <dbReference type="Pfam" id="PF01048"/>
    </source>
</evidence>
<dbReference type="NCBIfam" id="TIGR01719">
    <property type="entry name" value="euk_UDPppase"/>
    <property type="match status" value="1"/>
</dbReference>
<dbReference type="SUPFAM" id="SSF53167">
    <property type="entry name" value="Purine and uridine phosphorylases"/>
    <property type="match status" value="1"/>
</dbReference>
<feature type="domain" description="Nucleoside phosphorylase" evidence="3">
    <location>
        <begin position="8"/>
        <end position="259"/>
    </location>
</feature>
<feature type="binding site" evidence="2">
    <location>
        <position position="172"/>
    </location>
    <ligand>
        <name>substrate</name>
    </ligand>
</feature>
<reference evidence="4" key="1">
    <citation type="submission" date="2019-08" db="EMBL/GenBank/DDBJ databases">
        <title>The improved chromosome-level genome for the pearl oyster Pinctada fucata martensii using PacBio sequencing and Hi-C.</title>
        <authorList>
            <person name="Zheng Z."/>
        </authorList>
    </citation>
    <scope>NUCLEOTIDE SEQUENCE</scope>
    <source>
        <strain evidence="4">ZZ-2019</strain>
        <tissue evidence="4">Adductor muscle</tissue>
    </source>
</reference>
<dbReference type="Pfam" id="PF01048">
    <property type="entry name" value="PNP_UDP_1"/>
    <property type="match status" value="1"/>
</dbReference>
<organism evidence="4 5">
    <name type="scientific">Pinctada imbricata</name>
    <name type="common">Atlantic pearl-oyster</name>
    <name type="synonym">Pinctada martensii</name>
    <dbReference type="NCBI Taxonomy" id="66713"/>
    <lineage>
        <taxon>Eukaryota</taxon>
        <taxon>Metazoa</taxon>
        <taxon>Spiralia</taxon>
        <taxon>Lophotrochozoa</taxon>
        <taxon>Mollusca</taxon>
        <taxon>Bivalvia</taxon>
        <taxon>Autobranchia</taxon>
        <taxon>Pteriomorphia</taxon>
        <taxon>Pterioida</taxon>
        <taxon>Pterioidea</taxon>
        <taxon>Pteriidae</taxon>
        <taxon>Pinctada</taxon>
    </lineage>
</organism>
<dbReference type="PANTHER" id="PTHR43691:SF11">
    <property type="entry name" value="FI09636P-RELATED"/>
    <property type="match status" value="1"/>
</dbReference>
<dbReference type="Gene3D" id="3.40.50.1580">
    <property type="entry name" value="Nucleoside phosphorylase domain"/>
    <property type="match status" value="1"/>
</dbReference>
<feature type="binding site" evidence="2">
    <location>
        <begin position="93"/>
        <end position="96"/>
    </location>
    <ligand>
        <name>phosphate</name>
        <dbReference type="ChEBI" id="CHEBI:43474"/>
    </ligand>
</feature>
<feature type="binding site" evidence="2">
    <location>
        <position position="174"/>
    </location>
    <ligand>
        <name>substrate</name>
    </ligand>
</feature>
<evidence type="ECO:0000256" key="2">
    <source>
        <dbReference type="PIRSR" id="PIRSR610059-50"/>
    </source>
</evidence>
<dbReference type="GO" id="GO:0009166">
    <property type="term" value="P:nucleotide catabolic process"/>
    <property type="evidence" value="ECO:0007669"/>
    <property type="project" value="InterPro"/>
</dbReference>
<dbReference type="PANTHER" id="PTHR43691">
    <property type="entry name" value="URIDINE PHOSPHORYLASE"/>
    <property type="match status" value="1"/>
</dbReference>
<evidence type="ECO:0000313" key="5">
    <source>
        <dbReference type="Proteomes" id="UP001186944"/>
    </source>
</evidence>
<evidence type="ECO:0000256" key="1">
    <source>
        <dbReference type="ARBA" id="ARBA00010456"/>
    </source>
</evidence>
<dbReference type="CDD" id="cd17763">
    <property type="entry name" value="UP_hUPP-like"/>
    <property type="match status" value="1"/>
</dbReference>
<dbReference type="GO" id="GO:0005829">
    <property type="term" value="C:cytosol"/>
    <property type="evidence" value="ECO:0007669"/>
    <property type="project" value="TreeGrafter"/>
</dbReference>
<dbReference type="GO" id="GO:0004850">
    <property type="term" value="F:uridine phosphorylase activity"/>
    <property type="evidence" value="ECO:0007669"/>
    <property type="project" value="InterPro"/>
</dbReference>
<dbReference type="InterPro" id="IPR010059">
    <property type="entry name" value="Uridine_phosphorylase_euk"/>
</dbReference>
<comment type="similarity">
    <text evidence="1">Belongs to the PNP/UDP phosphorylase family.</text>
</comment>